<organism evidence="1 2">
    <name type="scientific">Rhodocytophaga aerolata</name>
    <dbReference type="NCBI Taxonomy" id="455078"/>
    <lineage>
        <taxon>Bacteria</taxon>
        <taxon>Pseudomonadati</taxon>
        <taxon>Bacteroidota</taxon>
        <taxon>Cytophagia</taxon>
        <taxon>Cytophagales</taxon>
        <taxon>Rhodocytophagaceae</taxon>
        <taxon>Rhodocytophaga</taxon>
    </lineage>
</organism>
<dbReference type="RefSeq" id="WP_302040056.1">
    <property type="nucleotide sequence ID" value="NZ_JAUKPO010000017.1"/>
</dbReference>
<dbReference type="EMBL" id="JAUKPO010000017">
    <property type="protein sequence ID" value="MDO1449255.1"/>
    <property type="molecule type" value="Genomic_DNA"/>
</dbReference>
<reference evidence="1" key="1">
    <citation type="submission" date="2023-07" db="EMBL/GenBank/DDBJ databases">
        <title>The genome sequence of Rhodocytophaga aerolata KACC 12507.</title>
        <authorList>
            <person name="Zhang X."/>
        </authorList>
    </citation>
    <scope>NUCLEOTIDE SEQUENCE</scope>
    <source>
        <strain evidence="1">KACC 12507</strain>
    </source>
</reference>
<protein>
    <submittedName>
        <fullName evidence="1">Rhodanese-like domain-containing protein</fullName>
    </submittedName>
</protein>
<dbReference type="Proteomes" id="UP001168528">
    <property type="component" value="Unassembled WGS sequence"/>
</dbReference>
<name>A0ABT8RAX5_9BACT</name>
<sequence>MKKTTILLLIGLILFSAFSISLISKQTEPWKKEQLLAPNVLAGMIARHDTALPLIISIGPAGLIKGSLEIGPASEEENIVKLKQLLAKQAKDRHIVIYCGCCPFKNCPNVRPAFNLLNEMQFTHHQLLDLSTNVKTDWLDKGYPITQ</sequence>
<accession>A0ABT8RAX5</accession>
<evidence type="ECO:0000313" key="2">
    <source>
        <dbReference type="Proteomes" id="UP001168528"/>
    </source>
</evidence>
<gene>
    <name evidence="1" type="ORF">Q0590_23460</name>
</gene>
<proteinExistence type="predicted"/>
<keyword evidence="2" id="KW-1185">Reference proteome</keyword>
<evidence type="ECO:0000313" key="1">
    <source>
        <dbReference type="EMBL" id="MDO1449255.1"/>
    </source>
</evidence>
<comment type="caution">
    <text evidence="1">The sequence shown here is derived from an EMBL/GenBank/DDBJ whole genome shotgun (WGS) entry which is preliminary data.</text>
</comment>